<comment type="caution">
    <text evidence="1">The sequence shown here is derived from an EMBL/GenBank/DDBJ whole genome shotgun (WGS) entry which is preliminary data.</text>
</comment>
<reference evidence="1 2" key="1">
    <citation type="submission" date="2019-01" db="EMBL/GenBank/DDBJ databases">
        <title>Draft genome sequence of Dictyobacter sp. Uno17.</title>
        <authorList>
            <person name="Wang C.M."/>
            <person name="Zheng Y."/>
            <person name="Sakai Y."/>
            <person name="Abe K."/>
            <person name="Yokota A."/>
            <person name="Yabe S."/>
        </authorList>
    </citation>
    <scope>NUCLEOTIDE SEQUENCE [LARGE SCALE GENOMIC DNA]</scope>
    <source>
        <strain evidence="1 2">Uno17</strain>
    </source>
</reference>
<evidence type="ECO:0000313" key="1">
    <source>
        <dbReference type="EMBL" id="GCF09463.1"/>
    </source>
</evidence>
<dbReference type="OrthoDB" id="9781966at2"/>
<organism evidence="1 2">
    <name type="scientific">Dictyobacter arantiisoli</name>
    <dbReference type="NCBI Taxonomy" id="2014874"/>
    <lineage>
        <taxon>Bacteria</taxon>
        <taxon>Bacillati</taxon>
        <taxon>Chloroflexota</taxon>
        <taxon>Ktedonobacteria</taxon>
        <taxon>Ktedonobacterales</taxon>
        <taxon>Dictyobacteraceae</taxon>
        <taxon>Dictyobacter</taxon>
    </lineage>
</organism>
<keyword evidence="2" id="KW-1185">Reference proteome</keyword>
<dbReference type="EMBL" id="BIXY01000043">
    <property type="protein sequence ID" value="GCF09463.1"/>
    <property type="molecule type" value="Genomic_DNA"/>
</dbReference>
<proteinExistence type="predicted"/>
<gene>
    <name evidence="1" type="ORF">KDI_30270</name>
</gene>
<name>A0A5A5TEF8_9CHLR</name>
<dbReference type="RefSeq" id="WP_149402400.1">
    <property type="nucleotide sequence ID" value="NZ_BIXY01000043.1"/>
</dbReference>
<evidence type="ECO:0000313" key="2">
    <source>
        <dbReference type="Proteomes" id="UP000322530"/>
    </source>
</evidence>
<dbReference type="AlphaFoldDB" id="A0A5A5TEF8"/>
<protein>
    <submittedName>
        <fullName evidence="1">Uncharacterized protein</fullName>
    </submittedName>
</protein>
<dbReference type="Proteomes" id="UP000322530">
    <property type="component" value="Unassembled WGS sequence"/>
</dbReference>
<accession>A0A5A5TEF8</accession>
<sequence>MIRRVPDQDSIKTMIQGIDNLIDTAFIQEKLFSELGVAWAQPGKIVSLRDYSTFPATTHS</sequence>